<reference evidence="7" key="2">
    <citation type="submission" date="2025-09" db="UniProtKB">
        <authorList>
            <consortium name="Ensembl"/>
        </authorList>
    </citation>
    <scope>IDENTIFICATION</scope>
</reference>
<feature type="signal peptide" evidence="6">
    <location>
        <begin position="1"/>
        <end position="22"/>
    </location>
</feature>
<dbReference type="PANTHER" id="PTHR28163:SF1">
    <property type="entry name" value="PROTEIN PET117 HOMOLOG, MITOCHONDRIAL"/>
    <property type="match status" value="1"/>
</dbReference>
<evidence type="ECO:0000313" key="8">
    <source>
        <dbReference type="Proteomes" id="UP000472261"/>
    </source>
</evidence>
<keyword evidence="5" id="KW-0472">Membrane</keyword>
<dbReference type="GO" id="GO:0005739">
    <property type="term" value="C:mitochondrion"/>
    <property type="evidence" value="ECO:0007669"/>
    <property type="project" value="UniProtKB-SubCell"/>
</dbReference>
<evidence type="ECO:0000256" key="2">
    <source>
        <dbReference type="ARBA" id="ARBA00008197"/>
    </source>
</evidence>
<keyword evidence="5" id="KW-1133">Transmembrane helix</keyword>
<comment type="similarity">
    <text evidence="2">Belongs to the PET117 family.</text>
</comment>
<keyword evidence="5" id="KW-0812">Transmembrane</keyword>
<evidence type="ECO:0000256" key="5">
    <source>
        <dbReference type="SAM" id="Phobius"/>
    </source>
</evidence>
<evidence type="ECO:0000256" key="3">
    <source>
        <dbReference type="ARBA" id="ARBA00022946"/>
    </source>
</evidence>
<keyword evidence="8" id="KW-1185">Reference proteome</keyword>
<accession>A0A669P3Z0</accession>
<keyword evidence="6" id="KW-0732">Signal</keyword>
<protein>
    <submittedName>
        <fullName evidence="7">PET117 cytochrome c oxidase chaperone</fullName>
    </submittedName>
</protein>
<evidence type="ECO:0000256" key="4">
    <source>
        <dbReference type="ARBA" id="ARBA00023128"/>
    </source>
</evidence>
<feature type="transmembrane region" description="Helical" evidence="5">
    <location>
        <begin position="86"/>
        <end position="104"/>
    </location>
</feature>
<reference evidence="7" key="1">
    <citation type="submission" date="2025-08" db="UniProtKB">
        <authorList>
            <consortium name="Ensembl"/>
        </authorList>
    </citation>
    <scope>IDENTIFICATION</scope>
</reference>
<dbReference type="AlphaFoldDB" id="A0A669P3Z0"/>
<name>A0A669P3Z0_PHACC</name>
<sequence length="160" mass="17732">MPSLLLLAALLLIQVMMPLTFSALRFSGLAAAVRHARRSAGRGALPHPSPPRGPAFSPAAGRRLWRALLTAVRSCACPAMSRSSRAVLVVTALLSAATIVAVHVQQRRERERLHSGVLRDLERQNQKRENIRLLEEQIALTKRLTEEREKMLMEKGSQQS</sequence>
<dbReference type="Pfam" id="PF15786">
    <property type="entry name" value="PET117"/>
    <property type="match status" value="1"/>
</dbReference>
<dbReference type="PANTHER" id="PTHR28163">
    <property type="entry name" value="PROTEIN PET117 HOMOLOG, MITOCHONDRIAL"/>
    <property type="match status" value="1"/>
</dbReference>
<dbReference type="GO" id="GO:0033617">
    <property type="term" value="P:mitochondrial respiratory chain complex IV assembly"/>
    <property type="evidence" value="ECO:0007669"/>
    <property type="project" value="TreeGrafter"/>
</dbReference>
<feature type="chain" id="PRO_5025583216" evidence="6">
    <location>
        <begin position="23"/>
        <end position="160"/>
    </location>
</feature>
<dbReference type="Ensembl" id="ENSPCLT00000002956.1">
    <property type="protein sequence ID" value="ENSPCLP00000002189.1"/>
    <property type="gene ID" value="ENSPCLG00000001838.1"/>
</dbReference>
<evidence type="ECO:0000313" key="7">
    <source>
        <dbReference type="Ensembl" id="ENSPCLP00000002189.1"/>
    </source>
</evidence>
<dbReference type="Proteomes" id="UP000472261">
    <property type="component" value="Unplaced"/>
</dbReference>
<keyword evidence="4" id="KW-0496">Mitochondrion</keyword>
<comment type="subcellular location">
    <subcellularLocation>
        <location evidence="1">Mitochondrion</location>
    </subcellularLocation>
</comment>
<evidence type="ECO:0000256" key="1">
    <source>
        <dbReference type="ARBA" id="ARBA00004173"/>
    </source>
</evidence>
<organism evidence="7 8">
    <name type="scientific">Phasianus colchicus</name>
    <name type="common">Common pheasant</name>
    <dbReference type="NCBI Taxonomy" id="9054"/>
    <lineage>
        <taxon>Eukaryota</taxon>
        <taxon>Metazoa</taxon>
        <taxon>Chordata</taxon>
        <taxon>Craniata</taxon>
        <taxon>Vertebrata</taxon>
        <taxon>Euteleostomi</taxon>
        <taxon>Archelosauria</taxon>
        <taxon>Archosauria</taxon>
        <taxon>Dinosauria</taxon>
        <taxon>Saurischia</taxon>
        <taxon>Theropoda</taxon>
        <taxon>Coelurosauria</taxon>
        <taxon>Aves</taxon>
        <taxon>Neognathae</taxon>
        <taxon>Galloanserae</taxon>
        <taxon>Galliformes</taxon>
        <taxon>Phasianidae</taxon>
        <taxon>Phasianinae</taxon>
        <taxon>Phasianus</taxon>
    </lineage>
</organism>
<keyword evidence="3" id="KW-0809">Transit peptide</keyword>
<proteinExistence type="inferred from homology"/>
<evidence type="ECO:0000256" key="6">
    <source>
        <dbReference type="SAM" id="SignalP"/>
    </source>
</evidence>
<dbReference type="InterPro" id="IPR031568">
    <property type="entry name" value="Pet117"/>
</dbReference>